<organism evidence="4">
    <name type="scientific">bioreactor metagenome</name>
    <dbReference type="NCBI Taxonomy" id="1076179"/>
    <lineage>
        <taxon>unclassified sequences</taxon>
        <taxon>metagenomes</taxon>
        <taxon>ecological metagenomes</taxon>
    </lineage>
</organism>
<gene>
    <name evidence="4" type="ORF">SDC9_45327</name>
</gene>
<dbReference type="SMART" id="SM00849">
    <property type="entry name" value="Lactamase_B"/>
    <property type="match status" value="1"/>
</dbReference>
<dbReference type="InterPro" id="IPR001279">
    <property type="entry name" value="Metallo-B-lactamas"/>
</dbReference>
<dbReference type="GO" id="GO:0016787">
    <property type="term" value="F:hydrolase activity"/>
    <property type="evidence" value="ECO:0007669"/>
    <property type="project" value="UniProtKB-KW"/>
</dbReference>
<dbReference type="Gene3D" id="3.60.15.10">
    <property type="entry name" value="Ribonuclease Z/Hydroxyacylglutathione hydrolase-like"/>
    <property type="match status" value="1"/>
</dbReference>
<dbReference type="SMART" id="SM01027">
    <property type="entry name" value="Beta-Casp"/>
    <property type="match status" value="1"/>
</dbReference>
<reference evidence="4" key="1">
    <citation type="submission" date="2019-08" db="EMBL/GenBank/DDBJ databases">
        <authorList>
            <person name="Kucharzyk K."/>
            <person name="Murdoch R.W."/>
            <person name="Higgins S."/>
            <person name="Loffler F."/>
        </authorList>
    </citation>
    <scope>NUCLEOTIDE SEQUENCE</scope>
</reference>
<dbReference type="Pfam" id="PF10996">
    <property type="entry name" value="Beta-Casp"/>
    <property type="match status" value="1"/>
</dbReference>
<dbReference type="AlphaFoldDB" id="A0A644W974"/>
<dbReference type="InterPro" id="IPR050698">
    <property type="entry name" value="MBL"/>
</dbReference>
<dbReference type="PANTHER" id="PTHR11203">
    <property type="entry name" value="CLEAVAGE AND POLYADENYLATION SPECIFICITY FACTOR FAMILY MEMBER"/>
    <property type="match status" value="1"/>
</dbReference>
<evidence type="ECO:0000313" key="4">
    <source>
        <dbReference type="EMBL" id="MPL99112.1"/>
    </source>
</evidence>
<dbReference type="Pfam" id="PF00753">
    <property type="entry name" value="Lactamase_B"/>
    <property type="match status" value="1"/>
</dbReference>
<evidence type="ECO:0000259" key="2">
    <source>
        <dbReference type="SMART" id="SM00849"/>
    </source>
</evidence>
<proteinExistence type="predicted"/>
<keyword evidence="1 4" id="KW-0378">Hydrolase</keyword>
<dbReference type="GO" id="GO:0004521">
    <property type="term" value="F:RNA endonuclease activity"/>
    <property type="evidence" value="ECO:0007669"/>
    <property type="project" value="TreeGrafter"/>
</dbReference>
<dbReference type="SUPFAM" id="SSF56281">
    <property type="entry name" value="Metallo-hydrolase/oxidoreductase"/>
    <property type="match status" value="1"/>
</dbReference>
<feature type="domain" description="Beta-Casp" evidence="3">
    <location>
        <begin position="255"/>
        <end position="380"/>
    </location>
</feature>
<sequence>MKIQFLGAAREVTGSKHLITTDDGKRILLDCGMFQGKGLETDAMNRNLGFDPESINYLILSHAHIDHSGLIPYMYKQGFRGSVICTSATRDLCSVMLPDSGHIQELDVKWFNKKRARQGLPVVSPIYSVEDAEKSLGLFISVEYNRRFYINDKINVKFTNSGHMLGSAVVNLEITENGQKKRIAYTGDIGRLHNKLLKSPAVFPQCDYLITESTYGNRLHAAEQEMEENLLRIVHETCVDKKGKLIIPSFSVGRTQEVVFQLNNFYNAGKLPKIEVFVDSPLSVNATEIFRMHTETMNDEVKAVLKYDEDPFGFNSLRYIKNVEESKALNSYDKPCIIISASGMAEAGRIKHHIANNIANPANTILIIGYCSPTSLGARIQQPGLKEISIFGEIHPVNATVERIEAFSGHGDYSEMIEFLSCQDQEEIRQIFLVHGEYEAQQFYQEQLEIEGFRGIEIPKAGEEFDI</sequence>
<dbReference type="InterPro" id="IPR036866">
    <property type="entry name" value="RibonucZ/Hydroxyglut_hydro"/>
</dbReference>
<dbReference type="Pfam" id="PF07521">
    <property type="entry name" value="RMMBL"/>
    <property type="match status" value="1"/>
</dbReference>
<dbReference type="CDD" id="cd16295">
    <property type="entry name" value="TTHA0252-CPSF-like_MBL-fold"/>
    <property type="match status" value="1"/>
</dbReference>
<dbReference type="PANTHER" id="PTHR11203:SF37">
    <property type="entry name" value="INTEGRATOR COMPLEX SUBUNIT 11"/>
    <property type="match status" value="1"/>
</dbReference>
<feature type="domain" description="Metallo-beta-lactamase" evidence="2">
    <location>
        <begin position="13"/>
        <end position="250"/>
    </location>
</feature>
<dbReference type="EC" id="3.1.-.-" evidence="4"/>
<accession>A0A644W974</accession>
<evidence type="ECO:0000259" key="3">
    <source>
        <dbReference type="SMART" id="SM01027"/>
    </source>
</evidence>
<name>A0A644W974_9ZZZZ</name>
<dbReference type="Gene3D" id="3.40.50.10890">
    <property type="match status" value="1"/>
</dbReference>
<comment type="caution">
    <text evidence="4">The sequence shown here is derived from an EMBL/GenBank/DDBJ whole genome shotgun (WGS) entry which is preliminary data.</text>
</comment>
<dbReference type="InterPro" id="IPR011108">
    <property type="entry name" value="RMMBL"/>
</dbReference>
<dbReference type="InterPro" id="IPR022712">
    <property type="entry name" value="Beta_Casp"/>
</dbReference>
<protein>
    <submittedName>
        <fullName evidence="4">Ribonuclease</fullName>
        <ecNumber evidence="4">3.1.-.-</ecNumber>
    </submittedName>
</protein>
<evidence type="ECO:0000256" key="1">
    <source>
        <dbReference type="ARBA" id="ARBA00022801"/>
    </source>
</evidence>
<dbReference type="EMBL" id="VSSQ01000647">
    <property type="protein sequence ID" value="MPL99112.1"/>
    <property type="molecule type" value="Genomic_DNA"/>
</dbReference>